<accession>B4N334</accession>
<dbReference type="EMBL" id="CH964062">
    <property type="protein sequence ID" value="EDW78773.2"/>
    <property type="molecule type" value="Genomic_DNA"/>
</dbReference>
<dbReference type="Proteomes" id="UP000007798">
    <property type="component" value="Unassembled WGS sequence"/>
</dbReference>
<name>B4N334_DROWI</name>
<keyword evidence="2" id="KW-1185">Reference proteome</keyword>
<dbReference type="FunCoup" id="B4N334">
    <property type="interactions" value="1"/>
</dbReference>
<dbReference type="Gene3D" id="2.40.50.140">
    <property type="entry name" value="Nucleic acid-binding proteins"/>
    <property type="match status" value="1"/>
</dbReference>
<dbReference type="OMA" id="GRGVHNK"/>
<dbReference type="eggNOG" id="ENOG502TAPI">
    <property type="taxonomic scope" value="Eukaryota"/>
</dbReference>
<sequence length="217" mass="24705">MDEDEQDKERDLEDVLDNFFIRKPNQSNANNANKNFSNVGPTIHKAIPLTLRDISRSRPDADRSNVFITKNWHFQTCVAYAFVAGRCVPNKTFYKYIIDDGTDSMELSIYANIAKHRQIISLYNEATVLSGVSGTEEDKKLSGSMSRLLLEAKESIDASAIAPGMNLMLEGRPNMFRGKVGFEAFSFCLDNDRSRKMEIAFNDHLLDWYKNNMAKEN</sequence>
<dbReference type="InterPro" id="IPR012340">
    <property type="entry name" value="NA-bd_OB-fold"/>
</dbReference>
<protein>
    <submittedName>
        <fullName evidence="1">Uncharacterized protein</fullName>
    </submittedName>
</protein>
<dbReference type="HOGENOM" id="CLU_1311269_0_0_1"/>
<proteinExistence type="predicted"/>
<dbReference type="AlphaFoldDB" id="B4N334"/>
<dbReference type="OrthoDB" id="7915056at2759"/>
<evidence type="ECO:0000313" key="2">
    <source>
        <dbReference type="Proteomes" id="UP000007798"/>
    </source>
</evidence>
<reference evidence="1 2" key="1">
    <citation type="journal article" date="2007" name="Nature">
        <title>Evolution of genes and genomes on the Drosophila phylogeny.</title>
        <authorList>
            <consortium name="Drosophila 12 Genomes Consortium"/>
            <person name="Clark A.G."/>
            <person name="Eisen M.B."/>
            <person name="Smith D.R."/>
            <person name="Bergman C.M."/>
            <person name="Oliver B."/>
            <person name="Markow T.A."/>
            <person name="Kaufman T.C."/>
            <person name="Kellis M."/>
            <person name="Gelbart W."/>
            <person name="Iyer V.N."/>
            <person name="Pollard D.A."/>
            <person name="Sackton T.B."/>
            <person name="Larracuente A.M."/>
            <person name="Singh N.D."/>
            <person name="Abad J.P."/>
            <person name="Abt D.N."/>
            <person name="Adryan B."/>
            <person name="Aguade M."/>
            <person name="Akashi H."/>
            <person name="Anderson W.W."/>
            <person name="Aquadro C.F."/>
            <person name="Ardell D.H."/>
            <person name="Arguello R."/>
            <person name="Artieri C.G."/>
            <person name="Barbash D.A."/>
            <person name="Barker D."/>
            <person name="Barsanti P."/>
            <person name="Batterham P."/>
            <person name="Batzoglou S."/>
            <person name="Begun D."/>
            <person name="Bhutkar A."/>
            <person name="Blanco E."/>
            <person name="Bosak S.A."/>
            <person name="Bradley R.K."/>
            <person name="Brand A.D."/>
            <person name="Brent M.R."/>
            <person name="Brooks A.N."/>
            <person name="Brown R.H."/>
            <person name="Butlin R.K."/>
            <person name="Caggese C."/>
            <person name="Calvi B.R."/>
            <person name="Bernardo de Carvalho A."/>
            <person name="Caspi A."/>
            <person name="Castrezana S."/>
            <person name="Celniker S.E."/>
            <person name="Chang J.L."/>
            <person name="Chapple C."/>
            <person name="Chatterji S."/>
            <person name="Chinwalla A."/>
            <person name="Civetta A."/>
            <person name="Clifton S.W."/>
            <person name="Comeron J.M."/>
            <person name="Costello J.C."/>
            <person name="Coyne J.A."/>
            <person name="Daub J."/>
            <person name="David R.G."/>
            <person name="Delcher A.L."/>
            <person name="Delehaunty K."/>
            <person name="Do C.B."/>
            <person name="Ebling H."/>
            <person name="Edwards K."/>
            <person name="Eickbush T."/>
            <person name="Evans J.D."/>
            <person name="Filipski A."/>
            <person name="Findeiss S."/>
            <person name="Freyhult E."/>
            <person name="Fulton L."/>
            <person name="Fulton R."/>
            <person name="Garcia A.C."/>
            <person name="Gardiner A."/>
            <person name="Garfield D.A."/>
            <person name="Garvin B.E."/>
            <person name="Gibson G."/>
            <person name="Gilbert D."/>
            <person name="Gnerre S."/>
            <person name="Godfrey J."/>
            <person name="Good R."/>
            <person name="Gotea V."/>
            <person name="Gravely B."/>
            <person name="Greenberg A.J."/>
            <person name="Griffiths-Jones S."/>
            <person name="Gross S."/>
            <person name="Guigo R."/>
            <person name="Gustafson E.A."/>
            <person name="Haerty W."/>
            <person name="Hahn M.W."/>
            <person name="Halligan D.L."/>
            <person name="Halpern A.L."/>
            <person name="Halter G.M."/>
            <person name="Han M.V."/>
            <person name="Heger A."/>
            <person name="Hillier L."/>
            <person name="Hinrichs A.S."/>
            <person name="Holmes I."/>
            <person name="Hoskins R.A."/>
            <person name="Hubisz M.J."/>
            <person name="Hultmark D."/>
            <person name="Huntley M.A."/>
            <person name="Jaffe D.B."/>
            <person name="Jagadeeshan S."/>
            <person name="Jeck W.R."/>
            <person name="Johnson J."/>
            <person name="Jones C.D."/>
            <person name="Jordan W.C."/>
            <person name="Karpen G.H."/>
            <person name="Kataoka E."/>
            <person name="Keightley P.D."/>
            <person name="Kheradpour P."/>
            <person name="Kirkness E.F."/>
            <person name="Koerich L.B."/>
            <person name="Kristiansen K."/>
            <person name="Kudrna D."/>
            <person name="Kulathinal R.J."/>
            <person name="Kumar S."/>
            <person name="Kwok R."/>
            <person name="Lander E."/>
            <person name="Langley C.H."/>
            <person name="Lapoint R."/>
            <person name="Lazzaro B.P."/>
            <person name="Lee S.J."/>
            <person name="Levesque L."/>
            <person name="Li R."/>
            <person name="Lin C.F."/>
            <person name="Lin M.F."/>
            <person name="Lindblad-Toh K."/>
            <person name="Llopart A."/>
            <person name="Long M."/>
            <person name="Low L."/>
            <person name="Lozovsky E."/>
            <person name="Lu J."/>
            <person name="Luo M."/>
            <person name="Machado C.A."/>
            <person name="Makalowski W."/>
            <person name="Marzo M."/>
            <person name="Matsuda M."/>
            <person name="Matzkin L."/>
            <person name="McAllister B."/>
            <person name="McBride C.S."/>
            <person name="McKernan B."/>
            <person name="McKernan K."/>
            <person name="Mendez-Lago M."/>
            <person name="Minx P."/>
            <person name="Mollenhauer M.U."/>
            <person name="Montooth K."/>
            <person name="Mount S.M."/>
            <person name="Mu X."/>
            <person name="Myers E."/>
            <person name="Negre B."/>
            <person name="Newfeld S."/>
            <person name="Nielsen R."/>
            <person name="Noor M.A."/>
            <person name="O'Grady P."/>
            <person name="Pachter L."/>
            <person name="Papaceit M."/>
            <person name="Parisi M.J."/>
            <person name="Parisi M."/>
            <person name="Parts L."/>
            <person name="Pedersen J.S."/>
            <person name="Pesole G."/>
            <person name="Phillippy A.M."/>
            <person name="Ponting C.P."/>
            <person name="Pop M."/>
            <person name="Porcelli D."/>
            <person name="Powell J.R."/>
            <person name="Prohaska S."/>
            <person name="Pruitt K."/>
            <person name="Puig M."/>
            <person name="Quesneville H."/>
            <person name="Ram K.R."/>
            <person name="Rand D."/>
            <person name="Rasmussen M.D."/>
            <person name="Reed L.K."/>
            <person name="Reenan R."/>
            <person name="Reily A."/>
            <person name="Remington K.A."/>
            <person name="Rieger T.T."/>
            <person name="Ritchie M.G."/>
            <person name="Robin C."/>
            <person name="Rogers Y.H."/>
            <person name="Rohde C."/>
            <person name="Rozas J."/>
            <person name="Rubenfield M.J."/>
            <person name="Ruiz A."/>
            <person name="Russo S."/>
            <person name="Salzberg S.L."/>
            <person name="Sanchez-Gracia A."/>
            <person name="Saranga D.J."/>
            <person name="Sato H."/>
            <person name="Schaeffer S.W."/>
            <person name="Schatz M.C."/>
            <person name="Schlenke T."/>
            <person name="Schwartz R."/>
            <person name="Segarra C."/>
            <person name="Singh R.S."/>
            <person name="Sirot L."/>
            <person name="Sirota M."/>
            <person name="Sisneros N.B."/>
            <person name="Smith C.D."/>
            <person name="Smith T.F."/>
            <person name="Spieth J."/>
            <person name="Stage D.E."/>
            <person name="Stark A."/>
            <person name="Stephan W."/>
            <person name="Strausberg R.L."/>
            <person name="Strempel S."/>
            <person name="Sturgill D."/>
            <person name="Sutton G."/>
            <person name="Sutton G.G."/>
            <person name="Tao W."/>
            <person name="Teichmann S."/>
            <person name="Tobari Y.N."/>
            <person name="Tomimura Y."/>
            <person name="Tsolas J.M."/>
            <person name="Valente V.L."/>
            <person name="Venter E."/>
            <person name="Venter J.C."/>
            <person name="Vicario S."/>
            <person name="Vieira F.G."/>
            <person name="Vilella A.J."/>
            <person name="Villasante A."/>
            <person name="Walenz B."/>
            <person name="Wang J."/>
            <person name="Wasserman M."/>
            <person name="Watts T."/>
            <person name="Wilson D."/>
            <person name="Wilson R.K."/>
            <person name="Wing R.A."/>
            <person name="Wolfner M.F."/>
            <person name="Wong A."/>
            <person name="Wong G.K."/>
            <person name="Wu C.I."/>
            <person name="Wu G."/>
            <person name="Yamamoto D."/>
            <person name="Yang H.P."/>
            <person name="Yang S.P."/>
            <person name="Yorke J.A."/>
            <person name="Yoshida K."/>
            <person name="Zdobnov E."/>
            <person name="Zhang P."/>
            <person name="Zhang Y."/>
            <person name="Zimin A.V."/>
            <person name="Baldwin J."/>
            <person name="Abdouelleil A."/>
            <person name="Abdulkadir J."/>
            <person name="Abebe A."/>
            <person name="Abera B."/>
            <person name="Abreu J."/>
            <person name="Acer S.C."/>
            <person name="Aftuck L."/>
            <person name="Alexander A."/>
            <person name="An P."/>
            <person name="Anderson E."/>
            <person name="Anderson S."/>
            <person name="Arachi H."/>
            <person name="Azer M."/>
            <person name="Bachantsang P."/>
            <person name="Barry A."/>
            <person name="Bayul T."/>
            <person name="Berlin A."/>
            <person name="Bessette D."/>
            <person name="Bloom T."/>
            <person name="Blye J."/>
            <person name="Boguslavskiy L."/>
            <person name="Bonnet C."/>
            <person name="Boukhgalter B."/>
            <person name="Bourzgui I."/>
            <person name="Brown A."/>
            <person name="Cahill P."/>
            <person name="Channer S."/>
            <person name="Cheshatsang Y."/>
            <person name="Chuda L."/>
            <person name="Citroen M."/>
            <person name="Collymore A."/>
            <person name="Cooke P."/>
            <person name="Costello M."/>
            <person name="D'Aco K."/>
            <person name="Daza R."/>
            <person name="De Haan G."/>
            <person name="DeGray S."/>
            <person name="DeMaso C."/>
            <person name="Dhargay N."/>
            <person name="Dooley K."/>
            <person name="Dooley E."/>
            <person name="Doricent M."/>
            <person name="Dorje P."/>
            <person name="Dorjee K."/>
            <person name="Dupes A."/>
            <person name="Elong R."/>
            <person name="Falk J."/>
            <person name="Farina A."/>
            <person name="Faro S."/>
            <person name="Ferguson D."/>
            <person name="Fisher S."/>
            <person name="Foley C.D."/>
            <person name="Franke A."/>
            <person name="Friedrich D."/>
            <person name="Gadbois L."/>
            <person name="Gearin G."/>
            <person name="Gearin C.R."/>
            <person name="Giannoukos G."/>
            <person name="Goode T."/>
            <person name="Graham J."/>
            <person name="Grandbois E."/>
            <person name="Grewal S."/>
            <person name="Gyaltsen K."/>
            <person name="Hafez N."/>
            <person name="Hagos B."/>
            <person name="Hall J."/>
            <person name="Henson C."/>
            <person name="Hollinger A."/>
            <person name="Honan T."/>
            <person name="Huard M.D."/>
            <person name="Hughes L."/>
            <person name="Hurhula B."/>
            <person name="Husby M.E."/>
            <person name="Kamat A."/>
            <person name="Kanga B."/>
            <person name="Kashin S."/>
            <person name="Khazanovich D."/>
            <person name="Kisner P."/>
            <person name="Lance K."/>
            <person name="Lara M."/>
            <person name="Lee W."/>
            <person name="Lennon N."/>
            <person name="Letendre F."/>
            <person name="LeVine R."/>
            <person name="Lipovsky A."/>
            <person name="Liu X."/>
            <person name="Liu J."/>
            <person name="Liu S."/>
            <person name="Lokyitsang T."/>
            <person name="Lokyitsang Y."/>
            <person name="Lubonja R."/>
            <person name="Lui A."/>
            <person name="MacDonald P."/>
            <person name="Magnisalis V."/>
            <person name="Maru K."/>
            <person name="Matthews C."/>
            <person name="McCusker W."/>
            <person name="McDonough S."/>
            <person name="Mehta T."/>
            <person name="Meldrim J."/>
            <person name="Meneus L."/>
            <person name="Mihai O."/>
            <person name="Mihalev A."/>
            <person name="Mihova T."/>
            <person name="Mittelman R."/>
            <person name="Mlenga V."/>
            <person name="Montmayeur A."/>
            <person name="Mulrain L."/>
            <person name="Navidi A."/>
            <person name="Naylor J."/>
            <person name="Negash T."/>
            <person name="Nguyen T."/>
            <person name="Nguyen N."/>
            <person name="Nicol R."/>
            <person name="Norbu C."/>
            <person name="Norbu N."/>
            <person name="Novod N."/>
            <person name="O'Neill B."/>
            <person name="Osman S."/>
            <person name="Markiewicz E."/>
            <person name="Oyono O.L."/>
            <person name="Patti C."/>
            <person name="Phunkhang P."/>
            <person name="Pierre F."/>
            <person name="Priest M."/>
            <person name="Raghuraman S."/>
            <person name="Rege F."/>
            <person name="Reyes R."/>
            <person name="Rise C."/>
            <person name="Rogov P."/>
            <person name="Ross K."/>
            <person name="Ryan E."/>
            <person name="Settipalli S."/>
            <person name="Shea T."/>
            <person name="Sherpa N."/>
            <person name="Shi L."/>
            <person name="Shih D."/>
            <person name="Sparrow T."/>
            <person name="Spaulding J."/>
            <person name="Stalker J."/>
            <person name="Stange-Thomann N."/>
            <person name="Stavropoulos S."/>
            <person name="Stone C."/>
            <person name="Strader C."/>
            <person name="Tesfaye S."/>
            <person name="Thomson T."/>
            <person name="Thoulutsang Y."/>
            <person name="Thoulutsang D."/>
            <person name="Topham K."/>
            <person name="Topping I."/>
            <person name="Tsamla T."/>
            <person name="Vassiliev H."/>
            <person name="Vo A."/>
            <person name="Wangchuk T."/>
            <person name="Wangdi T."/>
            <person name="Weiand M."/>
            <person name="Wilkinson J."/>
            <person name="Wilson A."/>
            <person name="Yadav S."/>
            <person name="Young G."/>
            <person name="Yu Q."/>
            <person name="Zembek L."/>
            <person name="Zhong D."/>
            <person name="Zimmer A."/>
            <person name="Zwirko Z."/>
            <person name="Jaffe D.B."/>
            <person name="Alvarez P."/>
            <person name="Brockman W."/>
            <person name="Butler J."/>
            <person name="Chin C."/>
            <person name="Gnerre S."/>
            <person name="Grabherr M."/>
            <person name="Kleber M."/>
            <person name="Mauceli E."/>
            <person name="MacCallum I."/>
        </authorList>
    </citation>
    <scope>NUCLEOTIDE SEQUENCE [LARGE SCALE GENOMIC DNA]</scope>
    <source>
        <strain evidence="2">Tucson 14030-0811.24</strain>
    </source>
</reference>
<dbReference type="KEGG" id="dwi:6645109"/>
<organism evidence="1 2">
    <name type="scientific">Drosophila willistoni</name>
    <name type="common">Fruit fly</name>
    <dbReference type="NCBI Taxonomy" id="7260"/>
    <lineage>
        <taxon>Eukaryota</taxon>
        <taxon>Metazoa</taxon>
        <taxon>Ecdysozoa</taxon>
        <taxon>Arthropoda</taxon>
        <taxon>Hexapoda</taxon>
        <taxon>Insecta</taxon>
        <taxon>Pterygota</taxon>
        <taxon>Neoptera</taxon>
        <taxon>Endopterygota</taxon>
        <taxon>Diptera</taxon>
        <taxon>Brachycera</taxon>
        <taxon>Muscomorpha</taxon>
        <taxon>Ephydroidea</taxon>
        <taxon>Drosophilidae</taxon>
        <taxon>Drosophila</taxon>
        <taxon>Sophophora</taxon>
    </lineage>
</organism>
<evidence type="ECO:0000313" key="1">
    <source>
        <dbReference type="EMBL" id="EDW78773.2"/>
    </source>
</evidence>
<gene>
    <name evidence="1" type="primary">Dwil\GK12525</name>
    <name evidence="1" type="ORF">Dwil_GK12525</name>
</gene>
<dbReference type="InParanoid" id="B4N334"/>